<dbReference type="OrthoDB" id="9972196at2759"/>
<dbReference type="SUPFAM" id="SSF51004">
    <property type="entry name" value="C-terminal (heme d1) domain of cytochrome cd1-nitrite reductase"/>
    <property type="match status" value="1"/>
</dbReference>
<proteinExistence type="inferred from homology"/>
<dbReference type="Gene3D" id="2.130.10.10">
    <property type="entry name" value="YVTN repeat-like/Quinoprotein amine dehydrogenase"/>
    <property type="match status" value="1"/>
</dbReference>
<comment type="similarity">
    <text evidence="1">Belongs to the cycloisomerase 2 family.</text>
</comment>
<sequence length="399" mass="43608">MLRRLLISRPGHIYLATYSSSSSSTIPKITLDLDLPFAGNPSWLAISPTDPSLLYAVNESGSSLHLFELNLKASKLTQIAQRDNASEGVCHLEFNKQGTLLLGSSYAQGAIDIWNTEDPREPRLVTTLPSKDPVVDAGRAPHAHQAVVDPTGRFFVVNDLGTDSMLVLDALRPHVPVVRRVTVETGSGPRHGVFYPGAQEGEEEEGGKPATHYFLLCETSNRVEVFALKYREGDIEFTPKGSYSTFVSDDDGDGDATGEEGVPKRGAFAAAGEIVLSRDSRHLYTSNRLTTDPTETIAHFRVIPADDDDDEDDGEEGKELRLELVGETSTRGKHPRMFSLSKDGSELFVGNQEGEWAVVVLRRREDGTLEEEPVAGILMEDVVKGGDDEKGPMFVLEVE</sequence>
<comment type="caution">
    <text evidence="2">The sequence shown here is derived from an EMBL/GenBank/DDBJ whole genome shotgun (WGS) entry which is preliminary data.</text>
</comment>
<dbReference type="Proteomes" id="UP000219286">
    <property type="component" value="Unassembled WGS sequence"/>
</dbReference>
<dbReference type="InterPro" id="IPR015943">
    <property type="entry name" value="WD40/YVTN_repeat-like_dom_sf"/>
</dbReference>
<dbReference type="PANTHER" id="PTHR30344:SF1">
    <property type="entry name" value="6-PHOSPHOGLUCONOLACTONASE"/>
    <property type="match status" value="1"/>
</dbReference>
<keyword evidence="3" id="KW-1185">Reference proteome</keyword>
<dbReference type="EMBL" id="LFMI01000432">
    <property type="protein sequence ID" value="OTA03716.1"/>
    <property type="molecule type" value="Genomic_DNA"/>
</dbReference>
<evidence type="ECO:0000313" key="3">
    <source>
        <dbReference type="Proteomes" id="UP000219286"/>
    </source>
</evidence>
<dbReference type="InterPro" id="IPR011048">
    <property type="entry name" value="Haem_d1_sf"/>
</dbReference>
<reference evidence="2 3" key="1">
    <citation type="journal article" date="2015" name="Genome Announc.">
        <title>Genome sequence and annotation of Trichoderma parareesei, the ancestor of the cellulase producer Trichoderma reesei.</title>
        <authorList>
            <person name="Yang D."/>
            <person name="Pomraning K."/>
            <person name="Kopchinskiy A."/>
            <person name="Karimi Aghcheh R."/>
            <person name="Atanasova L."/>
            <person name="Chenthamara K."/>
            <person name="Baker S.E."/>
            <person name="Zhang R."/>
            <person name="Shen Q."/>
            <person name="Freitag M."/>
            <person name="Kubicek C.P."/>
            <person name="Druzhinina I.S."/>
        </authorList>
    </citation>
    <scope>NUCLEOTIDE SEQUENCE [LARGE SCALE GENOMIC DNA]</scope>
    <source>
        <strain evidence="2 3">CBS 125925</strain>
    </source>
</reference>
<dbReference type="Pfam" id="PF10282">
    <property type="entry name" value="Lactonase"/>
    <property type="match status" value="1"/>
</dbReference>
<accession>A0A2H2ZNN5</accession>
<evidence type="ECO:0008006" key="4">
    <source>
        <dbReference type="Google" id="ProtNLM"/>
    </source>
</evidence>
<dbReference type="InterPro" id="IPR019405">
    <property type="entry name" value="Lactonase_7-beta_prop"/>
</dbReference>
<evidence type="ECO:0000256" key="1">
    <source>
        <dbReference type="ARBA" id="ARBA00005564"/>
    </source>
</evidence>
<dbReference type="InterPro" id="IPR050282">
    <property type="entry name" value="Cycloisomerase_2"/>
</dbReference>
<dbReference type="AlphaFoldDB" id="A0A2H2ZNN5"/>
<evidence type="ECO:0000313" key="2">
    <source>
        <dbReference type="EMBL" id="OTA03716.1"/>
    </source>
</evidence>
<dbReference type="PANTHER" id="PTHR30344">
    <property type="entry name" value="6-PHOSPHOGLUCONOLACTONASE-RELATED"/>
    <property type="match status" value="1"/>
</dbReference>
<protein>
    <recommendedName>
        <fullName evidence="4">Isomerase YbhE</fullName>
    </recommendedName>
</protein>
<gene>
    <name evidence="2" type="ORF">A9Z42_0041860</name>
</gene>
<name>A0A2H2ZNN5_TRIPA</name>
<dbReference type="GO" id="GO:0017057">
    <property type="term" value="F:6-phosphogluconolactonase activity"/>
    <property type="evidence" value="ECO:0007669"/>
    <property type="project" value="TreeGrafter"/>
</dbReference>
<organism evidence="2 3">
    <name type="scientific">Trichoderma parareesei</name>
    <name type="common">Filamentous fungus</name>
    <dbReference type="NCBI Taxonomy" id="858221"/>
    <lineage>
        <taxon>Eukaryota</taxon>
        <taxon>Fungi</taxon>
        <taxon>Dikarya</taxon>
        <taxon>Ascomycota</taxon>
        <taxon>Pezizomycotina</taxon>
        <taxon>Sordariomycetes</taxon>
        <taxon>Hypocreomycetidae</taxon>
        <taxon>Hypocreales</taxon>
        <taxon>Hypocreaceae</taxon>
        <taxon>Trichoderma</taxon>
    </lineage>
</organism>